<dbReference type="PANTHER" id="PTHR10146:SF14">
    <property type="entry name" value="PYRIDOXAL PHOSPHATE HOMEOSTASIS PROTEIN"/>
    <property type="match status" value="1"/>
</dbReference>
<evidence type="ECO:0000256" key="3">
    <source>
        <dbReference type="PIRSR" id="PIRSR004848-1"/>
    </source>
</evidence>
<name>A0A2T5C4D1_9BACT</name>
<comment type="caution">
    <text evidence="6">The sequence shown here is derived from an EMBL/GenBank/DDBJ whole genome shotgun (WGS) entry which is preliminary data.</text>
</comment>
<dbReference type="Proteomes" id="UP000243525">
    <property type="component" value="Unassembled WGS sequence"/>
</dbReference>
<dbReference type="FunFam" id="3.20.20.10:FF:000018">
    <property type="entry name" value="Pyridoxal phosphate homeostasis protein"/>
    <property type="match status" value="1"/>
</dbReference>
<comment type="function">
    <text evidence="2">Pyridoxal 5'-phosphate (PLP)-binding protein, which is involved in PLP homeostasis.</text>
</comment>
<dbReference type="InterPro" id="IPR029066">
    <property type="entry name" value="PLP-binding_barrel"/>
</dbReference>
<dbReference type="AlphaFoldDB" id="A0A2T5C4D1"/>
<dbReference type="RefSeq" id="WP_211316057.1">
    <property type="nucleotide sequence ID" value="NZ_OY782574.1"/>
</dbReference>
<keyword evidence="1 2" id="KW-0663">Pyridoxal phosphate</keyword>
<dbReference type="PIRSF" id="PIRSF004848">
    <property type="entry name" value="YBL036c_PLPDEIII"/>
    <property type="match status" value="1"/>
</dbReference>
<dbReference type="Gene3D" id="3.20.20.10">
    <property type="entry name" value="Alanine racemase"/>
    <property type="match status" value="1"/>
</dbReference>
<dbReference type="CDD" id="cd00635">
    <property type="entry name" value="PLPDE_III_YBL036c_like"/>
    <property type="match status" value="1"/>
</dbReference>
<evidence type="ECO:0000256" key="1">
    <source>
        <dbReference type="ARBA" id="ARBA00022898"/>
    </source>
</evidence>
<comment type="similarity">
    <text evidence="2 4">Belongs to the pyridoxal phosphate-binding protein YggS/PROSC family.</text>
</comment>
<evidence type="ECO:0000259" key="5">
    <source>
        <dbReference type="Pfam" id="PF01168"/>
    </source>
</evidence>
<dbReference type="NCBIfam" id="TIGR00044">
    <property type="entry name" value="YggS family pyridoxal phosphate-dependent enzyme"/>
    <property type="match status" value="1"/>
</dbReference>
<evidence type="ECO:0000313" key="6">
    <source>
        <dbReference type="EMBL" id="PTN09644.1"/>
    </source>
</evidence>
<evidence type="ECO:0000256" key="4">
    <source>
        <dbReference type="RuleBase" id="RU004514"/>
    </source>
</evidence>
<evidence type="ECO:0000313" key="7">
    <source>
        <dbReference type="Proteomes" id="UP000243525"/>
    </source>
</evidence>
<reference evidence="6 7" key="1">
    <citation type="submission" date="2018-04" db="EMBL/GenBank/DDBJ databases">
        <title>Genomic Encyclopedia of Archaeal and Bacterial Type Strains, Phase II (KMG-II): from individual species to whole genera.</title>
        <authorList>
            <person name="Goeker M."/>
        </authorList>
    </citation>
    <scope>NUCLEOTIDE SEQUENCE [LARGE SCALE GENOMIC DNA]</scope>
    <source>
        <strain evidence="6 7">DSM 28823</strain>
    </source>
</reference>
<dbReference type="InterPro" id="IPR011078">
    <property type="entry name" value="PyrdxlP_homeostasis"/>
</dbReference>
<dbReference type="EMBL" id="QAAD01000004">
    <property type="protein sequence ID" value="PTN09644.1"/>
    <property type="molecule type" value="Genomic_DNA"/>
</dbReference>
<feature type="modified residue" description="N6-(pyridoxal phosphate)lysine" evidence="2 3">
    <location>
        <position position="26"/>
    </location>
</feature>
<feature type="domain" description="Alanine racemase N-terminal" evidence="5">
    <location>
        <begin position="4"/>
        <end position="221"/>
    </location>
</feature>
<gene>
    <name evidence="6" type="ORF">C8N47_104191</name>
</gene>
<proteinExistence type="inferred from homology"/>
<dbReference type="HAMAP" id="MF_02087">
    <property type="entry name" value="PLP_homeostasis"/>
    <property type="match status" value="1"/>
</dbReference>
<protein>
    <recommendedName>
        <fullName evidence="2">Pyridoxal phosphate homeostasis protein</fullName>
        <shortName evidence="2">PLP homeostasis protein</shortName>
    </recommendedName>
</protein>
<evidence type="ECO:0000256" key="2">
    <source>
        <dbReference type="HAMAP-Rule" id="MF_02087"/>
    </source>
</evidence>
<keyword evidence="7" id="KW-1185">Reference proteome</keyword>
<dbReference type="SUPFAM" id="SSF51419">
    <property type="entry name" value="PLP-binding barrel"/>
    <property type="match status" value="1"/>
</dbReference>
<comment type="cofactor">
    <cofactor evidence="3">
        <name>pyridoxal 5'-phosphate</name>
        <dbReference type="ChEBI" id="CHEBI:597326"/>
    </cofactor>
</comment>
<dbReference type="Pfam" id="PF01168">
    <property type="entry name" value="Ala_racemase_N"/>
    <property type="match status" value="1"/>
</dbReference>
<dbReference type="GO" id="GO:0030170">
    <property type="term" value="F:pyridoxal phosphate binding"/>
    <property type="evidence" value="ECO:0007669"/>
    <property type="project" value="UniProtKB-UniRule"/>
</dbReference>
<organism evidence="6 7">
    <name type="scientific">Mangrovibacterium marinum</name>
    <dbReference type="NCBI Taxonomy" id="1639118"/>
    <lineage>
        <taxon>Bacteria</taxon>
        <taxon>Pseudomonadati</taxon>
        <taxon>Bacteroidota</taxon>
        <taxon>Bacteroidia</taxon>
        <taxon>Marinilabiliales</taxon>
        <taxon>Prolixibacteraceae</taxon>
        <taxon>Mangrovibacterium</taxon>
    </lineage>
</organism>
<dbReference type="PROSITE" id="PS01211">
    <property type="entry name" value="UPF0001"/>
    <property type="match status" value="1"/>
</dbReference>
<accession>A0A2T5C4D1</accession>
<sequence length="224" mass="25030">MMGIAENILKLKSELAEGVTLVAVSKTKPNEDVLAAYEVGQRIFGENKVQELAAKYEALPRDIEWHFIGHLQTNKVKYIAPFVSLIHGVDSMKLLKTIDKEAAKANRTIPCLLQFHIAEEESKFGLNAGEARAILQSDEYAAMKNVQLCGVMGMATYTDDEAQIRREFAQLKKIFEQIKDEFFGENESFSEISMGMSGDYPLAIAEGSTMVRVGSRIFGARQYH</sequence>
<dbReference type="PANTHER" id="PTHR10146">
    <property type="entry name" value="PROLINE SYNTHETASE CO-TRANSCRIBED BACTERIAL HOMOLOG PROTEIN"/>
    <property type="match status" value="1"/>
</dbReference>
<dbReference type="InterPro" id="IPR001608">
    <property type="entry name" value="Ala_racemase_N"/>
</dbReference>